<sequence length="337" mass="38250">MQRRFNQRFITDLISRLEQLPKGEISVTSFILGKKCPLMSLWDKQSGSQDRGPTVQGTRQQGKMEGKKPRTEEGTVSGAHSSSELRIILVGKSGSGKSATGNTLLGRNQFRSQLAAKPVTTTCEKGQGEHNGQAIVVIDTPDLFNPRACNAETYREVRRCIALSHPGPHAVLLVTQLGRYTKEDKEAVKCVQDVFGMEVLRHTIILFTRKEDLGGGSLRDYLRYTENKDLQALIHTCGERYCAFNNKATKAEQDKQVTELMNKIQRLVQETTEGYYFNEMYLEPNLAEERVRYHMKRYRTVRERAKQRISKKCLGFILATVLGFLIFVIFLVLICTH</sequence>
<accession>A0A151NVK0</accession>
<dbReference type="CDD" id="cd01852">
    <property type="entry name" value="AIG1"/>
    <property type="match status" value="1"/>
</dbReference>
<dbReference type="InterPro" id="IPR006703">
    <property type="entry name" value="G_AIG1"/>
</dbReference>
<dbReference type="InterPro" id="IPR027417">
    <property type="entry name" value="P-loop_NTPase"/>
</dbReference>
<comment type="caution">
    <text evidence="7">The sequence shown here is derived from an EMBL/GenBank/DDBJ whole genome shotgun (WGS) entry which is preliminary data.</text>
</comment>
<evidence type="ECO:0000256" key="1">
    <source>
        <dbReference type="ARBA" id="ARBA00008535"/>
    </source>
</evidence>
<dbReference type="Proteomes" id="UP000050525">
    <property type="component" value="Unassembled WGS sequence"/>
</dbReference>
<protein>
    <submittedName>
        <fullName evidence="7">GTPase IMAP family member 5</fullName>
    </submittedName>
</protein>
<dbReference type="eggNOG" id="ENOG502RB0C">
    <property type="taxonomic scope" value="Eukaryota"/>
</dbReference>
<evidence type="ECO:0000259" key="6">
    <source>
        <dbReference type="PROSITE" id="PS51720"/>
    </source>
</evidence>
<reference evidence="7 8" key="1">
    <citation type="journal article" date="2012" name="Genome Biol.">
        <title>Sequencing three crocodilian genomes to illuminate the evolution of archosaurs and amniotes.</title>
        <authorList>
            <person name="St John J.A."/>
            <person name="Braun E.L."/>
            <person name="Isberg S.R."/>
            <person name="Miles L.G."/>
            <person name="Chong A.Y."/>
            <person name="Gongora J."/>
            <person name="Dalzell P."/>
            <person name="Moran C."/>
            <person name="Bed'hom B."/>
            <person name="Abzhanov A."/>
            <person name="Burgess S.C."/>
            <person name="Cooksey A.M."/>
            <person name="Castoe T.A."/>
            <person name="Crawford N.G."/>
            <person name="Densmore L.D."/>
            <person name="Drew J.C."/>
            <person name="Edwards S.V."/>
            <person name="Faircloth B.C."/>
            <person name="Fujita M.K."/>
            <person name="Greenwold M.J."/>
            <person name="Hoffmann F.G."/>
            <person name="Howard J.M."/>
            <person name="Iguchi T."/>
            <person name="Janes D.E."/>
            <person name="Khan S.Y."/>
            <person name="Kohno S."/>
            <person name="de Koning A.J."/>
            <person name="Lance S.L."/>
            <person name="McCarthy F.M."/>
            <person name="McCormack J.E."/>
            <person name="Merchant M.E."/>
            <person name="Peterson D.G."/>
            <person name="Pollock D.D."/>
            <person name="Pourmand N."/>
            <person name="Raney B.J."/>
            <person name="Roessler K.A."/>
            <person name="Sanford J.R."/>
            <person name="Sawyer R.H."/>
            <person name="Schmidt C.J."/>
            <person name="Triplett E.W."/>
            <person name="Tuberville T.D."/>
            <person name="Venegas-Anaya M."/>
            <person name="Howard J.T."/>
            <person name="Jarvis E.D."/>
            <person name="Guillette L.J.Jr."/>
            <person name="Glenn T.C."/>
            <person name="Green R.E."/>
            <person name="Ray D.A."/>
        </authorList>
    </citation>
    <scope>NUCLEOTIDE SEQUENCE [LARGE SCALE GENOMIC DNA]</scope>
    <source>
        <strain evidence="7">KSC_2009_1</strain>
    </source>
</reference>
<dbReference type="PROSITE" id="PS51720">
    <property type="entry name" value="G_AIG1"/>
    <property type="match status" value="1"/>
</dbReference>
<dbReference type="STRING" id="8496.A0A151NVK0"/>
<comment type="similarity">
    <text evidence="1">Belongs to the TRAFAC class TrmE-Era-EngA-EngB-Septin-like GTPase superfamily. AIG1/Toc34/Toc159-like paraseptin GTPase family. IAN subfamily.</text>
</comment>
<dbReference type="EMBL" id="AKHW03001812">
    <property type="protein sequence ID" value="KYO40886.1"/>
    <property type="molecule type" value="Genomic_DNA"/>
</dbReference>
<dbReference type="SUPFAM" id="SSF52540">
    <property type="entry name" value="P-loop containing nucleoside triphosphate hydrolases"/>
    <property type="match status" value="1"/>
</dbReference>
<evidence type="ECO:0000256" key="3">
    <source>
        <dbReference type="ARBA" id="ARBA00023134"/>
    </source>
</evidence>
<keyword evidence="2" id="KW-0547">Nucleotide-binding</keyword>
<feature type="transmembrane region" description="Helical" evidence="5">
    <location>
        <begin position="313"/>
        <end position="334"/>
    </location>
</feature>
<evidence type="ECO:0000256" key="5">
    <source>
        <dbReference type="SAM" id="Phobius"/>
    </source>
</evidence>
<dbReference type="PANTHER" id="PTHR10903:SF73">
    <property type="entry name" value="GTPASE IMAP FAMILY MEMBER 8"/>
    <property type="match status" value="1"/>
</dbReference>
<keyword evidence="8" id="KW-1185">Reference proteome</keyword>
<dbReference type="Gene3D" id="3.40.50.300">
    <property type="entry name" value="P-loop containing nucleotide triphosphate hydrolases"/>
    <property type="match status" value="1"/>
</dbReference>
<gene>
    <name evidence="7" type="primary">GIMAP5</name>
    <name evidence="7" type="ORF">Y1Q_0020469</name>
</gene>
<evidence type="ECO:0000313" key="8">
    <source>
        <dbReference type="Proteomes" id="UP000050525"/>
    </source>
</evidence>
<feature type="domain" description="AIG1-type G" evidence="6">
    <location>
        <begin position="82"/>
        <end position="285"/>
    </location>
</feature>
<feature type="compositionally biased region" description="Basic and acidic residues" evidence="4">
    <location>
        <begin position="62"/>
        <end position="73"/>
    </location>
</feature>
<evidence type="ECO:0000313" key="7">
    <source>
        <dbReference type="EMBL" id="KYO40886.1"/>
    </source>
</evidence>
<keyword evidence="5" id="KW-0472">Membrane</keyword>
<feature type="compositionally biased region" description="Polar residues" evidence="4">
    <location>
        <begin position="43"/>
        <end position="61"/>
    </location>
</feature>
<dbReference type="AlphaFoldDB" id="A0A151NVK0"/>
<keyword evidence="3" id="KW-0342">GTP-binding</keyword>
<feature type="region of interest" description="Disordered" evidence="4">
    <location>
        <begin position="43"/>
        <end position="80"/>
    </location>
</feature>
<name>A0A151NVK0_ALLMI</name>
<dbReference type="PANTHER" id="PTHR10903">
    <property type="entry name" value="GTPASE, IMAP FAMILY MEMBER-RELATED"/>
    <property type="match status" value="1"/>
</dbReference>
<proteinExistence type="inferred from homology"/>
<organism evidence="7 8">
    <name type="scientific">Alligator mississippiensis</name>
    <name type="common">American alligator</name>
    <dbReference type="NCBI Taxonomy" id="8496"/>
    <lineage>
        <taxon>Eukaryota</taxon>
        <taxon>Metazoa</taxon>
        <taxon>Chordata</taxon>
        <taxon>Craniata</taxon>
        <taxon>Vertebrata</taxon>
        <taxon>Euteleostomi</taxon>
        <taxon>Archelosauria</taxon>
        <taxon>Archosauria</taxon>
        <taxon>Crocodylia</taxon>
        <taxon>Alligatoridae</taxon>
        <taxon>Alligatorinae</taxon>
        <taxon>Alligator</taxon>
    </lineage>
</organism>
<evidence type="ECO:0000256" key="2">
    <source>
        <dbReference type="ARBA" id="ARBA00022741"/>
    </source>
</evidence>
<dbReference type="InterPro" id="IPR045058">
    <property type="entry name" value="GIMA/IAN/Toc"/>
</dbReference>
<evidence type="ECO:0000256" key="4">
    <source>
        <dbReference type="SAM" id="MobiDB-lite"/>
    </source>
</evidence>
<dbReference type="Pfam" id="PF04548">
    <property type="entry name" value="AIG1"/>
    <property type="match status" value="1"/>
</dbReference>
<keyword evidence="5" id="KW-1133">Transmembrane helix</keyword>
<dbReference type="GO" id="GO:0005525">
    <property type="term" value="F:GTP binding"/>
    <property type="evidence" value="ECO:0007669"/>
    <property type="project" value="UniProtKB-KW"/>
</dbReference>
<keyword evidence="5" id="KW-0812">Transmembrane</keyword>
<dbReference type="FunFam" id="3.40.50.300:FF:000366">
    <property type="entry name" value="GTPase, IMAP family member 2"/>
    <property type="match status" value="1"/>
</dbReference>